<dbReference type="InterPro" id="IPR050570">
    <property type="entry name" value="Cell_wall_metabolism_enzyme"/>
</dbReference>
<dbReference type="Pfam" id="PF01551">
    <property type="entry name" value="Peptidase_M23"/>
    <property type="match status" value="1"/>
</dbReference>
<protein>
    <submittedName>
        <fullName evidence="2">Murein DD-endopeptidase MepM/ murein hydrolase activator NlpD</fullName>
    </submittedName>
</protein>
<dbReference type="RefSeq" id="WP_211347520.1">
    <property type="nucleotide sequence ID" value="NZ_JBHTGS010000001.1"/>
</dbReference>
<dbReference type="GO" id="GO:0004222">
    <property type="term" value="F:metalloendopeptidase activity"/>
    <property type="evidence" value="ECO:0007669"/>
    <property type="project" value="TreeGrafter"/>
</dbReference>
<dbReference type="AlphaFoldDB" id="A0A543ARX8"/>
<dbReference type="InParanoid" id="A0A543ARX8"/>
<accession>A0A543ARX8</accession>
<dbReference type="InterPro" id="IPR016047">
    <property type="entry name" value="M23ase_b-sheet_dom"/>
</dbReference>
<reference evidence="2 3" key="1">
    <citation type="submission" date="2019-06" db="EMBL/GenBank/DDBJ databases">
        <title>Sequencing the genomes of 1000 actinobacteria strains.</title>
        <authorList>
            <person name="Klenk H.-P."/>
        </authorList>
    </citation>
    <scope>NUCLEOTIDE SEQUENCE [LARGE SCALE GENOMIC DNA]</scope>
    <source>
        <strain evidence="2 3">DSM 45928</strain>
    </source>
</reference>
<sequence>MRRVLRAGLVLLLAGLVALVPFGIAHANALVTVSVPNGLPLNVRSAPSVNAGVVASLPNGSQVTITCHTRGDAVDGIGGVTDVWNQLPDGGWVTDGFLETGSNAPVVPACSGGGGEFKLPYPAGSAYTITQTPGSGFSHDDDYNRHAVDFGMPTGTPVVASAGGTVYFEGWTNGGGIMALIDHGNNRCSQYAHLNTTIINAGDWVAQGQQIGTSGATGNVTGPHLHWNIVYCDSQISREIPNSVEMGTNYPTGTAPVSQNG</sequence>
<dbReference type="Gene3D" id="2.70.70.10">
    <property type="entry name" value="Glucose Permease (Domain IIA)"/>
    <property type="match status" value="1"/>
</dbReference>
<dbReference type="PANTHER" id="PTHR21666">
    <property type="entry name" value="PEPTIDASE-RELATED"/>
    <property type="match status" value="1"/>
</dbReference>
<feature type="domain" description="SH3b" evidence="1">
    <location>
        <begin position="29"/>
        <end position="102"/>
    </location>
</feature>
<dbReference type="Gene3D" id="2.30.30.40">
    <property type="entry name" value="SH3 Domains"/>
    <property type="match status" value="1"/>
</dbReference>
<proteinExistence type="predicted"/>
<name>A0A543ARX8_9ACTN</name>
<evidence type="ECO:0000313" key="3">
    <source>
        <dbReference type="Proteomes" id="UP000317043"/>
    </source>
</evidence>
<evidence type="ECO:0000259" key="1">
    <source>
        <dbReference type="SMART" id="SM00287"/>
    </source>
</evidence>
<dbReference type="Pfam" id="PF08239">
    <property type="entry name" value="SH3_3"/>
    <property type="match status" value="1"/>
</dbReference>
<keyword evidence="3" id="KW-1185">Reference proteome</keyword>
<dbReference type="InterPro" id="IPR003646">
    <property type="entry name" value="SH3-like_bac-type"/>
</dbReference>
<comment type="caution">
    <text evidence="2">The sequence shown here is derived from an EMBL/GenBank/DDBJ whole genome shotgun (WGS) entry which is preliminary data.</text>
</comment>
<dbReference type="EMBL" id="VFOW01000001">
    <property type="protein sequence ID" value="TQL75334.1"/>
    <property type="molecule type" value="Genomic_DNA"/>
</dbReference>
<organism evidence="2 3">
    <name type="scientific">Stackebrandtia endophytica</name>
    <dbReference type="NCBI Taxonomy" id="1496996"/>
    <lineage>
        <taxon>Bacteria</taxon>
        <taxon>Bacillati</taxon>
        <taxon>Actinomycetota</taxon>
        <taxon>Actinomycetes</taxon>
        <taxon>Glycomycetales</taxon>
        <taxon>Glycomycetaceae</taxon>
        <taxon>Stackebrandtia</taxon>
    </lineage>
</organism>
<dbReference type="InterPro" id="IPR011055">
    <property type="entry name" value="Dup_hybrid_motif"/>
</dbReference>
<evidence type="ECO:0000313" key="2">
    <source>
        <dbReference type="EMBL" id="TQL75334.1"/>
    </source>
</evidence>
<dbReference type="SMART" id="SM00287">
    <property type="entry name" value="SH3b"/>
    <property type="match status" value="1"/>
</dbReference>
<dbReference type="Proteomes" id="UP000317043">
    <property type="component" value="Unassembled WGS sequence"/>
</dbReference>
<dbReference type="CDD" id="cd12797">
    <property type="entry name" value="M23_peptidase"/>
    <property type="match status" value="1"/>
</dbReference>
<gene>
    <name evidence="2" type="ORF">FB566_0831</name>
</gene>
<keyword evidence="2" id="KW-0378">Hydrolase</keyword>
<dbReference type="SUPFAM" id="SSF51261">
    <property type="entry name" value="Duplicated hybrid motif"/>
    <property type="match status" value="1"/>
</dbReference>
<dbReference type="PANTHER" id="PTHR21666:SF270">
    <property type="entry name" value="MUREIN HYDROLASE ACTIVATOR ENVC"/>
    <property type="match status" value="1"/>
</dbReference>